<evidence type="ECO:0000313" key="1">
    <source>
        <dbReference type="EMBL" id="MPM96899.1"/>
    </source>
</evidence>
<proteinExistence type="predicted"/>
<organism evidence="1">
    <name type="scientific">bioreactor metagenome</name>
    <dbReference type="NCBI Taxonomy" id="1076179"/>
    <lineage>
        <taxon>unclassified sequences</taxon>
        <taxon>metagenomes</taxon>
        <taxon>ecological metagenomes</taxon>
    </lineage>
</organism>
<sequence>MRFTPKGLSVNSLHFAIASLTSSGFIAPVARIPSAPAFDTAAANSGVAM</sequence>
<gene>
    <name evidence="1" type="ORF">SDC9_144065</name>
</gene>
<protein>
    <submittedName>
        <fullName evidence="1">Uncharacterized protein</fullName>
    </submittedName>
</protein>
<comment type="caution">
    <text evidence="1">The sequence shown here is derived from an EMBL/GenBank/DDBJ whole genome shotgun (WGS) entry which is preliminary data.</text>
</comment>
<name>A0A645E5T2_9ZZZZ</name>
<dbReference type="AlphaFoldDB" id="A0A645E5T2"/>
<dbReference type="EMBL" id="VSSQ01043235">
    <property type="protein sequence ID" value="MPM96899.1"/>
    <property type="molecule type" value="Genomic_DNA"/>
</dbReference>
<accession>A0A645E5T2</accession>
<reference evidence="1" key="1">
    <citation type="submission" date="2019-08" db="EMBL/GenBank/DDBJ databases">
        <authorList>
            <person name="Kucharzyk K."/>
            <person name="Murdoch R.W."/>
            <person name="Higgins S."/>
            <person name="Loffler F."/>
        </authorList>
    </citation>
    <scope>NUCLEOTIDE SEQUENCE</scope>
</reference>